<dbReference type="InterPro" id="IPR021276">
    <property type="entry name" value="DUF2855"/>
</dbReference>
<keyword evidence="2" id="KW-1185">Reference proteome</keyword>
<dbReference type="EMBL" id="SRXW01000002">
    <property type="protein sequence ID" value="TGY89262.1"/>
    <property type="molecule type" value="Genomic_DNA"/>
</dbReference>
<dbReference type="OrthoDB" id="8953110at2"/>
<dbReference type="Proteomes" id="UP000308054">
    <property type="component" value="Unassembled WGS sequence"/>
</dbReference>
<reference evidence="1 2" key="1">
    <citation type="journal article" date="2017" name="Int. J. Syst. Evol. Microbiol.">
        <title>Marinicauda algicola sp. nov., isolated from a marine red alga Rhodosorus marinus.</title>
        <authorList>
            <person name="Jeong S.E."/>
            <person name="Jeon S.H."/>
            <person name="Chun B.H."/>
            <person name="Kim D.W."/>
            <person name="Jeon C.O."/>
        </authorList>
    </citation>
    <scope>NUCLEOTIDE SEQUENCE [LARGE SCALE GENOMIC DNA]</scope>
    <source>
        <strain evidence="1 2">JCM 31718</strain>
    </source>
</reference>
<evidence type="ECO:0000313" key="2">
    <source>
        <dbReference type="Proteomes" id="UP000308054"/>
    </source>
</evidence>
<dbReference type="AlphaFoldDB" id="A0A4S2H266"/>
<accession>A0A4S2H266</accession>
<evidence type="ECO:0000313" key="1">
    <source>
        <dbReference type="EMBL" id="TGY89262.1"/>
    </source>
</evidence>
<gene>
    <name evidence="1" type="ORF">E5163_09085</name>
</gene>
<name>A0A4S2H266_9PROT</name>
<comment type="caution">
    <text evidence="1">The sequence shown here is derived from an EMBL/GenBank/DDBJ whole genome shotgun (WGS) entry which is preliminary data.</text>
</comment>
<proteinExistence type="predicted"/>
<sequence>MSWALAIEKTDISSAQIVEETARELAPGEARLAVKRFALTANNVTYAVFGEAMGYWSFFPGADGRGRLPVWGFAEVAESRSEGLEPGERIYGYFPAGSTLIVEPARVDAGQFLDASAHRAALPGAYNRYVRCTGDAGYRPALEAAQMVLQPLFVTAFLIDLHLRETGFSGARQVTLTSASSKTAIALAFALSRRPVPGVAVEALTSPGNAAFVNALGFYDVVTLYEDAGRMGPDPRRLIVDFAGDGALNRTIHTALGDALAGNIRVGGAHWERAAPPGAMPGPKPVFFFAPDHARNRISEWGAAEFARRYGEAWLAFAEAGPSLFEFEAKRGPQGTLEAYRALVANTVPARKALTVELA</sequence>
<dbReference type="Pfam" id="PF11017">
    <property type="entry name" value="DUF2855"/>
    <property type="match status" value="1"/>
</dbReference>
<organism evidence="1 2">
    <name type="scientific">Marinicauda algicola</name>
    <dbReference type="NCBI Taxonomy" id="2029849"/>
    <lineage>
        <taxon>Bacteria</taxon>
        <taxon>Pseudomonadati</taxon>
        <taxon>Pseudomonadota</taxon>
        <taxon>Alphaproteobacteria</taxon>
        <taxon>Maricaulales</taxon>
        <taxon>Maricaulaceae</taxon>
        <taxon>Marinicauda</taxon>
    </lineage>
</organism>
<dbReference type="RefSeq" id="WP_135995802.1">
    <property type="nucleotide sequence ID" value="NZ_CP071057.1"/>
</dbReference>
<protein>
    <submittedName>
        <fullName evidence="1">DUF2855 family protein</fullName>
    </submittedName>
</protein>